<evidence type="ECO:0000259" key="1">
    <source>
        <dbReference type="Pfam" id="PF14467"/>
    </source>
</evidence>
<dbReference type="AlphaFoldDB" id="A0A4P9VTR5"/>
<evidence type="ECO:0000313" key="3">
    <source>
        <dbReference type="Proteomes" id="UP000257039"/>
    </source>
</evidence>
<organism evidence="2 3">
    <name type="scientific">Zooshikella ganghwensis</name>
    <dbReference type="NCBI Taxonomy" id="202772"/>
    <lineage>
        <taxon>Bacteria</taxon>
        <taxon>Pseudomonadati</taxon>
        <taxon>Pseudomonadota</taxon>
        <taxon>Gammaproteobacteria</taxon>
        <taxon>Oceanospirillales</taxon>
        <taxon>Zooshikellaceae</taxon>
        <taxon>Zooshikella</taxon>
    </lineage>
</organism>
<name>A0A4P9VTR5_9GAMM</name>
<keyword evidence="3" id="KW-1185">Reference proteome</keyword>
<dbReference type="InterPro" id="IPR025218">
    <property type="entry name" value="DUF4426"/>
</dbReference>
<sequence>MFKHPNLLKTHITSQEYSVSSKFLQVFTITTLMLFGSLNTYAEENNSKTQGDYTVHYSAFPSTFLKPEIAKRYSIPRSGTTGVINISVQQKQSTGSQAVSAKVSGSAVNLLQQKNSLAFSEVKEQNAIYYLATFPYSNEEILHFNISVTTNDSTSPISVKFTKKFYKD</sequence>
<evidence type="ECO:0000313" key="2">
    <source>
        <dbReference type="EMBL" id="RDH46077.1"/>
    </source>
</evidence>
<protein>
    <submittedName>
        <fullName evidence="2">DUF4426 domain-containing protein</fullName>
    </submittedName>
</protein>
<dbReference type="Gene3D" id="2.60.40.3340">
    <property type="entry name" value="Domain of unknown function DUF4426"/>
    <property type="match status" value="1"/>
</dbReference>
<feature type="domain" description="DUF4426" evidence="1">
    <location>
        <begin position="48"/>
        <end position="168"/>
    </location>
</feature>
<dbReference type="Pfam" id="PF14467">
    <property type="entry name" value="DUF4426"/>
    <property type="match status" value="1"/>
</dbReference>
<dbReference type="RefSeq" id="WP_094788892.1">
    <property type="nucleotide sequence ID" value="NZ_NDXW01000001.1"/>
</dbReference>
<accession>A0A4P9VTR5</accession>
<dbReference type="EMBL" id="NDXW01000001">
    <property type="protein sequence ID" value="RDH46077.1"/>
    <property type="molecule type" value="Genomic_DNA"/>
</dbReference>
<reference evidence="2 3" key="1">
    <citation type="submission" date="2017-04" db="EMBL/GenBank/DDBJ databases">
        <title>Draft genome sequence of Zooshikella ganghwensis VG4 isolated from Red Sea sediments.</title>
        <authorList>
            <person name="Rehman Z."/>
            <person name="Alam I."/>
            <person name="Kamau A."/>
            <person name="Bajic V."/>
            <person name="Leiknes T."/>
        </authorList>
    </citation>
    <scope>NUCLEOTIDE SEQUENCE [LARGE SCALE GENOMIC DNA]</scope>
    <source>
        <strain evidence="2 3">VG4</strain>
    </source>
</reference>
<dbReference type="Proteomes" id="UP000257039">
    <property type="component" value="Unassembled WGS sequence"/>
</dbReference>
<comment type="caution">
    <text evidence="2">The sequence shown here is derived from an EMBL/GenBank/DDBJ whole genome shotgun (WGS) entry which is preliminary data.</text>
</comment>
<gene>
    <name evidence="2" type="ORF">B9G39_22950</name>
</gene>
<proteinExistence type="predicted"/>